<keyword evidence="1" id="KW-0732">Signal</keyword>
<feature type="chain" id="PRO_5026940528" evidence="1">
    <location>
        <begin position="47"/>
        <end position="273"/>
    </location>
</feature>
<dbReference type="InParanoid" id="A0A6N7EVJ4"/>
<dbReference type="Proteomes" id="UP000471298">
    <property type="component" value="Unassembled WGS sequence"/>
</dbReference>
<dbReference type="AlphaFoldDB" id="A0A6N7EVJ4"/>
<dbReference type="EMBL" id="WHNW01000002">
    <property type="protein sequence ID" value="MPV85449.1"/>
    <property type="molecule type" value="Genomic_DNA"/>
</dbReference>
<feature type="domain" description="Dienelactone hydrolase" evidence="2">
    <location>
        <begin position="59"/>
        <end position="269"/>
    </location>
</feature>
<protein>
    <submittedName>
        <fullName evidence="3">Prolyl oligopeptidase family serine peptidase</fullName>
    </submittedName>
</protein>
<gene>
    <name evidence="3" type="ORF">GCU85_01705</name>
</gene>
<accession>A0A6N7EVJ4</accession>
<evidence type="ECO:0000256" key="1">
    <source>
        <dbReference type="SAM" id="SignalP"/>
    </source>
</evidence>
<dbReference type="InterPro" id="IPR002925">
    <property type="entry name" value="Dienelactn_hydro"/>
</dbReference>
<name>A0A6N7EVJ4_9GAMM</name>
<evidence type="ECO:0000313" key="4">
    <source>
        <dbReference type="Proteomes" id="UP000471298"/>
    </source>
</evidence>
<dbReference type="PANTHER" id="PTHR22946">
    <property type="entry name" value="DIENELACTONE HYDROLASE DOMAIN-CONTAINING PROTEIN-RELATED"/>
    <property type="match status" value="1"/>
</dbReference>
<dbReference type="PANTHER" id="PTHR22946:SF0">
    <property type="entry name" value="DIENELACTONE HYDROLASE DOMAIN-CONTAINING PROTEIN"/>
    <property type="match status" value="1"/>
</dbReference>
<evidence type="ECO:0000313" key="3">
    <source>
        <dbReference type="EMBL" id="MPV85449.1"/>
    </source>
</evidence>
<keyword evidence="4" id="KW-1185">Reference proteome</keyword>
<dbReference type="InterPro" id="IPR029058">
    <property type="entry name" value="AB_hydrolase_fold"/>
</dbReference>
<comment type="caution">
    <text evidence="3">The sequence shown here is derived from an EMBL/GenBank/DDBJ whole genome shotgun (WGS) entry which is preliminary data.</text>
</comment>
<dbReference type="FunCoup" id="A0A6N7EVJ4">
    <property type="interactions" value="292"/>
</dbReference>
<sequence>MKNLNKSLIQPATPLTASPIKLPTKLPTKLAAILLATLGTCSLAQANNIDYEIDGQTYQGYYAAPQANSKGQVLLIHDWDGIDDYEKKRADMLAADGYATFAVDLYGKDVRPDKIEDKKAEVGKLYNDRDTMRQRIQAGLTQLRAHSGQQPTVVMGYCFGGGATLELARSGVDTDVVGYASFHGTLATPAGQSYPTDTAPILTLHGGADTAIPMQDVAALAETLESASVPYEIAVYSGAPHAFTVFDSARYQQTADEKSWAAFSDFLNEQFGK</sequence>
<reference evidence="3 4" key="1">
    <citation type="submission" date="2019-10" db="EMBL/GenBank/DDBJ databases">
        <title>Cardiobacteriales fam. a chemoheterotrophic member of the order Cardiobacteriales, and proposal of Cardiobacteriales fam. nov.</title>
        <authorList>
            <person name="Wang C."/>
        </authorList>
    </citation>
    <scope>NUCLEOTIDE SEQUENCE [LARGE SCALE GENOMIC DNA]</scope>
    <source>
        <strain evidence="3 4">ML27</strain>
    </source>
</reference>
<dbReference type="GO" id="GO:0016787">
    <property type="term" value="F:hydrolase activity"/>
    <property type="evidence" value="ECO:0007669"/>
    <property type="project" value="InterPro"/>
</dbReference>
<dbReference type="SUPFAM" id="SSF53474">
    <property type="entry name" value="alpha/beta-Hydrolases"/>
    <property type="match status" value="1"/>
</dbReference>
<dbReference type="InterPro" id="IPR050261">
    <property type="entry name" value="FrsA_esterase"/>
</dbReference>
<dbReference type="Gene3D" id="3.40.50.1820">
    <property type="entry name" value="alpha/beta hydrolase"/>
    <property type="match status" value="1"/>
</dbReference>
<evidence type="ECO:0000259" key="2">
    <source>
        <dbReference type="Pfam" id="PF01738"/>
    </source>
</evidence>
<dbReference type="Pfam" id="PF01738">
    <property type="entry name" value="DLH"/>
    <property type="match status" value="1"/>
</dbReference>
<feature type="signal peptide" evidence="1">
    <location>
        <begin position="1"/>
        <end position="46"/>
    </location>
</feature>
<proteinExistence type="predicted"/>
<organism evidence="3 4">
    <name type="scientific">Ostreibacterium oceani</name>
    <dbReference type="NCBI Taxonomy" id="2654998"/>
    <lineage>
        <taxon>Bacteria</taxon>
        <taxon>Pseudomonadati</taxon>
        <taxon>Pseudomonadota</taxon>
        <taxon>Gammaproteobacteria</taxon>
        <taxon>Cardiobacteriales</taxon>
        <taxon>Ostreibacteriaceae</taxon>
        <taxon>Ostreibacterium</taxon>
    </lineage>
</organism>